<name>A0A0F5H0Z6_9BACT</name>
<dbReference type="PATRIC" id="fig|1264554.4.peg.376"/>
<feature type="transmembrane region" description="Helical" evidence="1">
    <location>
        <begin position="30"/>
        <end position="52"/>
    </location>
</feature>
<feature type="transmembrane region" description="Helical" evidence="1">
    <location>
        <begin position="64"/>
        <end position="86"/>
    </location>
</feature>
<dbReference type="Proteomes" id="UP000033750">
    <property type="component" value="Unassembled WGS sequence"/>
</dbReference>
<reference evidence="2 3" key="1">
    <citation type="submission" date="2015-03" db="EMBL/GenBank/DDBJ databases">
        <title>Genome sequence of Mycoplasma meleagridis strain ATCC 25294.</title>
        <authorList>
            <person name="Yacoub E."/>
            <person name="Blanchard A."/>
            <person name="Sirand-Pugnet P."/>
            <person name="Mardassi B.B.A."/>
        </authorList>
    </citation>
    <scope>NUCLEOTIDE SEQUENCE [LARGE SCALE GENOMIC DNA]</scope>
    <source>
        <strain evidence="2 3">ATCC 25294</strain>
    </source>
</reference>
<comment type="caution">
    <text evidence="2">The sequence shown here is derived from an EMBL/GenBank/DDBJ whole genome shotgun (WGS) entry which is preliminary data.</text>
</comment>
<evidence type="ECO:0000313" key="2">
    <source>
        <dbReference type="EMBL" id="KKB26969.1"/>
    </source>
</evidence>
<dbReference type="RefSeq" id="WP_046096853.1">
    <property type="nucleotide sequence ID" value="NZ_JZXN01000014.1"/>
</dbReference>
<accession>A0A0F5H0Z6</accession>
<protein>
    <submittedName>
        <fullName evidence="2">Substrate-specific component FolT of folate ECF transporter</fullName>
    </submittedName>
</protein>
<keyword evidence="1" id="KW-1133">Transmembrane helix</keyword>
<dbReference type="AlphaFoldDB" id="A0A0F5H0Z6"/>
<feature type="transmembrane region" description="Helical" evidence="1">
    <location>
        <begin position="259"/>
        <end position="285"/>
    </location>
</feature>
<feature type="transmembrane region" description="Helical" evidence="1">
    <location>
        <begin position="210"/>
        <end position="231"/>
    </location>
</feature>
<dbReference type="EMBL" id="JZXN01000014">
    <property type="protein sequence ID" value="KKB26969.1"/>
    <property type="molecule type" value="Genomic_DNA"/>
</dbReference>
<feature type="transmembrane region" description="Helical" evidence="1">
    <location>
        <begin position="101"/>
        <end position="120"/>
    </location>
</feature>
<proteinExistence type="predicted"/>
<gene>
    <name evidence="2" type="ORF">MMELEA_04230</name>
</gene>
<dbReference type="Gene3D" id="1.10.1760.20">
    <property type="match status" value="1"/>
</dbReference>
<evidence type="ECO:0000256" key="1">
    <source>
        <dbReference type="SAM" id="Phobius"/>
    </source>
</evidence>
<feature type="transmembrane region" description="Helical" evidence="1">
    <location>
        <begin position="178"/>
        <end position="203"/>
    </location>
</feature>
<evidence type="ECO:0000313" key="3">
    <source>
        <dbReference type="Proteomes" id="UP000033750"/>
    </source>
</evidence>
<keyword evidence="1" id="KW-0812">Transmembrane</keyword>
<keyword evidence="3" id="KW-1185">Reference proteome</keyword>
<feature type="transmembrane region" description="Helical" evidence="1">
    <location>
        <begin position="127"/>
        <end position="148"/>
    </location>
</feature>
<keyword evidence="1" id="KW-0472">Membrane</keyword>
<sequence length="304" mass="35203">MDKYQTKNLLLKEKVEKIFKNGLKSAKLTIFDITLMGIMLGVHLAIVTLANYTILKIFPIQIELIFFLFYGLIFAWWKGAILALLADTLSLLLNGQIGTWYWLYAIMPVIIVTFSSFYQYIFKKGKYVSIILSFILFILASIIMFYAINSRLEGDEVIFSKSVSKKTGQVNVKSVSIIFIYSFLSIYIAFGLIVNSTFAILYFKKKKDKYLNYIKIFALITLAIMIFRWSIDPLIYINWYNYVHRAGPTNKLKNVGSDYVVILIPIIIKSVVPIPIYIIVLSPVYEVIIKLKNQYYANNIQIEW</sequence>
<dbReference type="OrthoDB" id="397703at2"/>
<organism evidence="2 3">
    <name type="scientific">Mycoplasmopsis meleagridis ATCC 25294</name>
    <dbReference type="NCBI Taxonomy" id="1264554"/>
    <lineage>
        <taxon>Bacteria</taxon>
        <taxon>Bacillati</taxon>
        <taxon>Mycoplasmatota</taxon>
        <taxon>Mycoplasmoidales</taxon>
        <taxon>Metamycoplasmataceae</taxon>
        <taxon>Mycoplasmopsis</taxon>
    </lineage>
</organism>
<dbReference type="STRING" id="29561.MM26B8_01870"/>